<dbReference type="PANTHER" id="PTHR32170:SF3">
    <property type="entry name" value="PROTEASOME ACTIVATOR COMPLEX SUBUNIT 4"/>
    <property type="match status" value="1"/>
</dbReference>
<gene>
    <name evidence="2" type="ORF">SARC_05123</name>
</gene>
<protein>
    <recommendedName>
        <fullName evidence="1">Proteasome activator Blm10 middle HEAT repeats region domain-containing protein</fullName>
    </recommendedName>
</protein>
<dbReference type="GeneID" id="25905627"/>
<dbReference type="GO" id="GO:0016504">
    <property type="term" value="F:peptidase activator activity"/>
    <property type="evidence" value="ECO:0007669"/>
    <property type="project" value="InterPro"/>
</dbReference>
<dbReference type="GO" id="GO:0005829">
    <property type="term" value="C:cytosol"/>
    <property type="evidence" value="ECO:0007669"/>
    <property type="project" value="TreeGrafter"/>
</dbReference>
<dbReference type="EMBL" id="KQ241912">
    <property type="protein sequence ID" value="KNC82588.1"/>
    <property type="molecule type" value="Genomic_DNA"/>
</dbReference>
<reference evidence="2 3" key="1">
    <citation type="submission" date="2011-02" db="EMBL/GenBank/DDBJ databases">
        <title>The Genome Sequence of Sphaeroforma arctica JP610.</title>
        <authorList>
            <consortium name="The Broad Institute Genome Sequencing Platform"/>
            <person name="Russ C."/>
            <person name="Cuomo C."/>
            <person name="Young S.K."/>
            <person name="Zeng Q."/>
            <person name="Gargeya S."/>
            <person name="Alvarado L."/>
            <person name="Berlin A."/>
            <person name="Chapman S.B."/>
            <person name="Chen Z."/>
            <person name="Freedman E."/>
            <person name="Gellesch M."/>
            <person name="Goldberg J."/>
            <person name="Griggs A."/>
            <person name="Gujja S."/>
            <person name="Heilman E."/>
            <person name="Heiman D."/>
            <person name="Howarth C."/>
            <person name="Mehta T."/>
            <person name="Neiman D."/>
            <person name="Pearson M."/>
            <person name="Roberts A."/>
            <person name="Saif S."/>
            <person name="Shea T."/>
            <person name="Shenoy N."/>
            <person name="Sisk P."/>
            <person name="Stolte C."/>
            <person name="Sykes S."/>
            <person name="White J."/>
            <person name="Yandava C."/>
            <person name="Burger G."/>
            <person name="Gray M.W."/>
            <person name="Holland P.W.H."/>
            <person name="King N."/>
            <person name="Lang F.B.F."/>
            <person name="Roger A.J."/>
            <person name="Ruiz-Trillo I."/>
            <person name="Haas B."/>
            <person name="Nusbaum C."/>
            <person name="Birren B."/>
        </authorList>
    </citation>
    <scope>NUCLEOTIDE SEQUENCE [LARGE SCALE GENOMIC DNA]</scope>
    <source>
        <strain evidence="2 3">JP610</strain>
    </source>
</reference>
<sequence length="526" mass="59577">METMNDSHDLHLHLPYYNAITDEPQEELRGVCDGLSHAVLVGELSPGATFWVQRLNEFILVHKRNMSHEQMVPLVRLLYRLVTIPNLDFNLQERFARTLTKLILKKKSLSSHLIELPWRPLYDILRTIYFGQAETTIYVQRDKHGAAIVKLVEAARRFFPESATREILDEFQSKLCPHDVVLFDAQGWLVLFLPTNHVEGKPTHHELWLDWVFDVWGWVRDDVSTWNGQWLRLIARLVKGQPTAEVHALLEPHLDFLFNKFLSSLNLPVGASAAPKDHRAAMSSGAQVLLLPDGEGQHTIKRMCAIVAWLLSPEGRVIELLRALLRATESFFHPSNSGAWQGRLAQVLYCLCSEVCDRLKKERKPQCPTPPHLRLQDPQRKAFADCMSPVLVPALFSKSHSMVMTSALAHKLLAYICPEAILPQLLESVYPALQTLTESHQTLAALGCLCFVARPLLSKSVYPSGGEHLVNLLMLSLPGIDPNDPIKTETTFKFYRSVLQCVRIEDISGPSFTLRAGNIHHYDPVC</sequence>
<evidence type="ECO:0000313" key="2">
    <source>
        <dbReference type="EMBL" id="KNC82588.1"/>
    </source>
</evidence>
<dbReference type="InterPro" id="IPR035309">
    <property type="entry name" value="PSME4"/>
</dbReference>
<evidence type="ECO:0000259" key="1">
    <source>
        <dbReference type="Pfam" id="PF16507"/>
    </source>
</evidence>
<dbReference type="PANTHER" id="PTHR32170">
    <property type="entry name" value="PROTEASOME ACTIVATOR COMPLEX SUBUNIT 4"/>
    <property type="match status" value="1"/>
</dbReference>
<dbReference type="RefSeq" id="XP_014156490.1">
    <property type="nucleotide sequence ID" value="XM_014301015.1"/>
</dbReference>
<evidence type="ECO:0000313" key="3">
    <source>
        <dbReference type="Proteomes" id="UP000054560"/>
    </source>
</evidence>
<dbReference type="Pfam" id="PF16507">
    <property type="entry name" value="HEAT_PSME4_mid"/>
    <property type="match status" value="1"/>
</dbReference>
<dbReference type="STRING" id="667725.A0A0L0G352"/>
<organism evidence="2 3">
    <name type="scientific">Sphaeroforma arctica JP610</name>
    <dbReference type="NCBI Taxonomy" id="667725"/>
    <lineage>
        <taxon>Eukaryota</taxon>
        <taxon>Ichthyosporea</taxon>
        <taxon>Ichthyophonida</taxon>
        <taxon>Sphaeroforma</taxon>
    </lineage>
</organism>
<dbReference type="GO" id="GO:0010499">
    <property type="term" value="P:proteasomal ubiquitin-independent protein catabolic process"/>
    <property type="evidence" value="ECO:0007669"/>
    <property type="project" value="TreeGrafter"/>
</dbReference>
<accession>A0A0L0G352</accession>
<dbReference type="OrthoDB" id="17907at2759"/>
<dbReference type="GO" id="GO:0070628">
    <property type="term" value="F:proteasome binding"/>
    <property type="evidence" value="ECO:0007669"/>
    <property type="project" value="InterPro"/>
</dbReference>
<dbReference type="AlphaFoldDB" id="A0A0L0G352"/>
<feature type="domain" description="Proteasome activator Blm10 middle HEAT repeats region" evidence="1">
    <location>
        <begin position="321"/>
        <end position="511"/>
    </location>
</feature>
<proteinExistence type="predicted"/>
<dbReference type="InterPro" id="IPR032430">
    <property type="entry name" value="Blm10_mid"/>
</dbReference>
<dbReference type="GO" id="GO:0005634">
    <property type="term" value="C:nucleus"/>
    <property type="evidence" value="ECO:0007669"/>
    <property type="project" value="TreeGrafter"/>
</dbReference>
<name>A0A0L0G352_9EUKA</name>
<dbReference type="Proteomes" id="UP000054560">
    <property type="component" value="Unassembled WGS sequence"/>
</dbReference>
<dbReference type="eggNOG" id="KOG1851">
    <property type="taxonomic scope" value="Eukaryota"/>
</dbReference>
<keyword evidence="3" id="KW-1185">Reference proteome</keyword>